<organism evidence="1 2">
    <name type="scientific">Massilia cavernae</name>
    <dbReference type="NCBI Taxonomy" id="2320864"/>
    <lineage>
        <taxon>Bacteria</taxon>
        <taxon>Pseudomonadati</taxon>
        <taxon>Pseudomonadota</taxon>
        <taxon>Betaproteobacteria</taxon>
        <taxon>Burkholderiales</taxon>
        <taxon>Oxalobacteraceae</taxon>
        <taxon>Telluria group</taxon>
        <taxon>Massilia</taxon>
    </lineage>
</organism>
<dbReference type="OrthoDB" id="8754242at2"/>
<evidence type="ECO:0000313" key="1">
    <source>
        <dbReference type="EMBL" id="RJG23867.1"/>
    </source>
</evidence>
<reference evidence="1 2" key="1">
    <citation type="submission" date="2018-09" db="EMBL/GenBank/DDBJ databases">
        <authorList>
            <person name="Zhu H."/>
        </authorList>
    </citation>
    <scope>NUCLEOTIDE SEQUENCE [LARGE SCALE GENOMIC DNA]</scope>
    <source>
        <strain evidence="1 2">K1S02-61</strain>
    </source>
</reference>
<comment type="caution">
    <text evidence="1">The sequence shown here is derived from an EMBL/GenBank/DDBJ whole genome shotgun (WGS) entry which is preliminary data.</text>
</comment>
<keyword evidence="2" id="KW-1185">Reference proteome</keyword>
<accession>A0A418Y6K8</accession>
<dbReference type="EMBL" id="QYUP01000040">
    <property type="protein sequence ID" value="RJG23867.1"/>
    <property type="molecule type" value="Genomic_DNA"/>
</dbReference>
<sequence>MSVKTHQQPVSPLSNELMPATPADVALTRAAYVAARLVIARWQHASRHAQRNLNLPHHESARARWFARTRQGLEEWIAHGGFSQPDDILDTSIPAGCARTGGSCNDAGQCEQACVD</sequence>
<name>A0A418Y6K8_9BURK</name>
<proteinExistence type="predicted"/>
<protein>
    <submittedName>
        <fullName evidence="1">Uncharacterized protein</fullName>
    </submittedName>
</protein>
<evidence type="ECO:0000313" key="2">
    <source>
        <dbReference type="Proteomes" id="UP000284006"/>
    </source>
</evidence>
<dbReference type="AlphaFoldDB" id="A0A418Y6K8"/>
<dbReference type="Proteomes" id="UP000284006">
    <property type="component" value="Unassembled WGS sequence"/>
</dbReference>
<gene>
    <name evidence="1" type="ORF">D3872_04195</name>
</gene>
<dbReference type="RefSeq" id="WP_119809617.1">
    <property type="nucleotide sequence ID" value="NZ_QYUP01000040.1"/>
</dbReference>